<name>A0A8T1MCV3_CLOSI</name>
<gene>
    <name evidence="2" type="ORF">CSKR_107025</name>
</gene>
<dbReference type="EMBL" id="NIRI02000042">
    <property type="protein sequence ID" value="KAG5446960.1"/>
    <property type="molecule type" value="Genomic_DNA"/>
</dbReference>
<evidence type="ECO:0000313" key="3">
    <source>
        <dbReference type="Proteomes" id="UP000286415"/>
    </source>
</evidence>
<feature type="compositionally biased region" description="Basic residues" evidence="1">
    <location>
        <begin position="20"/>
        <end position="32"/>
    </location>
</feature>
<protein>
    <submittedName>
        <fullName evidence="2">Uncharacterized protein</fullName>
    </submittedName>
</protein>
<keyword evidence="3" id="KW-1185">Reference proteome</keyword>
<feature type="region of interest" description="Disordered" evidence="1">
    <location>
        <begin position="1"/>
        <end position="63"/>
    </location>
</feature>
<feature type="compositionally biased region" description="Polar residues" evidence="1">
    <location>
        <begin position="41"/>
        <end position="54"/>
    </location>
</feature>
<feature type="compositionally biased region" description="Basic and acidic residues" evidence="1">
    <location>
        <begin position="638"/>
        <end position="648"/>
    </location>
</feature>
<comment type="caution">
    <text evidence="2">The sequence shown here is derived from an EMBL/GenBank/DDBJ whole genome shotgun (WGS) entry which is preliminary data.</text>
</comment>
<dbReference type="AlphaFoldDB" id="A0A8T1MCV3"/>
<feature type="region of interest" description="Disordered" evidence="1">
    <location>
        <begin position="638"/>
        <end position="658"/>
    </location>
</feature>
<reference evidence="2 3" key="2">
    <citation type="journal article" date="2021" name="Genomics">
        <title>High-quality reference genome for Clonorchis sinensis.</title>
        <authorList>
            <person name="Young N.D."/>
            <person name="Stroehlein A.J."/>
            <person name="Kinkar L."/>
            <person name="Wang T."/>
            <person name="Sohn W.M."/>
            <person name="Chang B.C.H."/>
            <person name="Kaur P."/>
            <person name="Weisz D."/>
            <person name="Dudchenko O."/>
            <person name="Aiden E.L."/>
            <person name="Korhonen P.K."/>
            <person name="Gasser R.B."/>
        </authorList>
    </citation>
    <scope>NUCLEOTIDE SEQUENCE [LARGE SCALE GENOMIC DNA]</scope>
    <source>
        <strain evidence="2">Cs-k2</strain>
    </source>
</reference>
<evidence type="ECO:0000313" key="2">
    <source>
        <dbReference type="EMBL" id="KAG5446960.1"/>
    </source>
</evidence>
<evidence type="ECO:0000256" key="1">
    <source>
        <dbReference type="SAM" id="MobiDB-lite"/>
    </source>
</evidence>
<feature type="compositionally biased region" description="Basic and acidic residues" evidence="1">
    <location>
        <begin position="369"/>
        <end position="380"/>
    </location>
</feature>
<accession>A0A8T1MCV3</accession>
<sequence length="674" mass="77247">MGGTLSRIFHRKQDDESKPKVKKPRRFGSLRRQRTEDQETGTRVSRSSTMPSRTQHVRTEDRSTALIGETVEEAQRLEDRREIMRDVMDSDETVTPVAAQHLSAQMPHVEPIHVPEHKEVVPEIKAELPGGFAAVQLVSATPNDKAVEDLPELRQTTEALHEEDEPVILNVEDLRQLTQEHEEHIGHTERKVSREQNIEPIMEPEKCAEEINEPIKNAIADSAGLARSEQHIEHKQEEVFTQEVSEHVKETDDYFHAEGTELEGQPQSAEFLHSETAYVQADEVPIRYDVTENVQGYAPTVVFETVENSFAEKEENHVHLKDAHHNEELVGSSKEEDADYGLITRETATGQDFERVSENTFSYDQAESSEEHDKALREDQNESSDVVEEIQYLQEVKQFEKREQEDEILQGDLVKDDELAEKFPVEHMEHVDISQEISGVQNSEHPFEPTHLPLGDMAHAEDGTKELTTEGAKVENISQVLDVQYFQRPLENETRDRLVQEFTEHIEEPLEQLSSKDAEPEGIPQALSDFHYFQQPPENETKDHLLHDYNEHTEGSAEHLPVRDAELENMSQEVIDAEHFQRSLEHEVRDHGLDDHDEHTEESVEHVPPQDAEVEGMSQEVLDAEHFQQPLEHEVRDHGLDDHDEHTEGSGILKSPWSSFPLKMQSLRTCPKKS</sequence>
<organism evidence="2 3">
    <name type="scientific">Clonorchis sinensis</name>
    <name type="common">Chinese liver fluke</name>
    <dbReference type="NCBI Taxonomy" id="79923"/>
    <lineage>
        <taxon>Eukaryota</taxon>
        <taxon>Metazoa</taxon>
        <taxon>Spiralia</taxon>
        <taxon>Lophotrochozoa</taxon>
        <taxon>Platyhelminthes</taxon>
        <taxon>Trematoda</taxon>
        <taxon>Digenea</taxon>
        <taxon>Opisthorchiida</taxon>
        <taxon>Opisthorchiata</taxon>
        <taxon>Opisthorchiidae</taxon>
        <taxon>Clonorchis</taxon>
    </lineage>
</organism>
<reference evidence="2 3" key="1">
    <citation type="journal article" date="2018" name="Biotechnol. Adv.">
        <title>Improved genomic resources and new bioinformatic workflow for the carcinogenic parasite Clonorchis sinensis: Biotechnological implications.</title>
        <authorList>
            <person name="Wang D."/>
            <person name="Korhonen P.K."/>
            <person name="Gasser R.B."/>
            <person name="Young N.D."/>
        </authorList>
    </citation>
    <scope>NUCLEOTIDE SEQUENCE [LARGE SCALE GENOMIC DNA]</scope>
    <source>
        <strain evidence="2">Cs-k2</strain>
    </source>
</reference>
<dbReference type="OrthoDB" id="10386678at2759"/>
<feature type="region of interest" description="Disordered" evidence="1">
    <location>
        <begin position="361"/>
        <end position="385"/>
    </location>
</feature>
<proteinExistence type="predicted"/>
<dbReference type="Proteomes" id="UP000286415">
    <property type="component" value="Unassembled WGS sequence"/>
</dbReference>